<dbReference type="InterPro" id="IPR010839">
    <property type="entry name" value="AtuA_N"/>
</dbReference>
<accession>A0A7H8QUH4</accession>
<dbReference type="Pfam" id="PF07287">
    <property type="entry name" value="AtuA"/>
    <property type="match status" value="1"/>
</dbReference>
<sequence>MSPPRKKEELKILTPVGMLGYGFDEFLFWDAVKDGADAIIVDCGSTDSGPSKLALDATTISRESWERDLDILLASCHKYKVPVILGSAGGDGANVHVQLFVDIIHELITAKGYRTMNIVTIEAEIEKGFIYEKHEAGQVLPCSAAVPEITAHDIKTASKVVAQMGMEPFIHAMEKYGDFDIIVAGRAYDPSPYAAFCVYNGFTDMGIAYHMGKIMECGGLCAKPKSRESLAIIREDSFDILPLNPGARCTPTSIAAHTLYEKTRPDILLGPGGALHLADAKYEQLPDNRTVRVRGSKFVPSKEGEYTVKLEGARAAGYRSVFIGGFRDPILIGQLSSFLSKVEEHVRSKIPFDYDLRLHEYGNKGIMGSLEPERDYTPKEICLCGEARAATQAEASHVINTARIACLHAPYAGQLATAGNFAMPFPPYDIPLGQVSEFCIYHIVTSVDPLALFPIQQKVILGSNEYTEVADMKDIVPPTTKTSSQNGVSPPLSPMKFHPPAPQGHCYLGEVASVLRTKNAGPYELTLDVMFDNEEIFHKVKQTGLLSKDTIARLYNIPKEDILVCMFWDPALAFKSTIKRPLVSGQFGETDLHGSQQHAPAMYLMLPFARQ</sequence>
<dbReference type="AlphaFoldDB" id="A0A7H8QUH4"/>
<keyword evidence="4" id="KW-1185">Reference proteome</keyword>
<evidence type="ECO:0000313" key="3">
    <source>
        <dbReference type="EMBL" id="QKX57619.1"/>
    </source>
</evidence>
<dbReference type="EMBL" id="CP055899">
    <property type="protein sequence ID" value="QKX57619.1"/>
    <property type="molecule type" value="Genomic_DNA"/>
</dbReference>
<evidence type="ECO:0000313" key="4">
    <source>
        <dbReference type="Proteomes" id="UP000509510"/>
    </source>
</evidence>
<evidence type="ECO:0000259" key="1">
    <source>
        <dbReference type="Pfam" id="PF07287"/>
    </source>
</evidence>
<dbReference type="InterPro" id="IPR025496">
    <property type="entry name" value="DUF4387"/>
</dbReference>
<reference evidence="4" key="1">
    <citation type="submission" date="2020-06" db="EMBL/GenBank/DDBJ databases">
        <title>A chromosome-scale genome assembly of Talaromyces rugulosus W13939.</title>
        <authorList>
            <person name="Wang B."/>
            <person name="Guo L."/>
            <person name="Ye K."/>
            <person name="Wang L."/>
        </authorList>
    </citation>
    <scope>NUCLEOTIDE SEQUENCE [LARGE SCALE GENOMIC DNA]</scope>
    <source>
        <strain evidence="4">W13939</strain>
    </source>
</reference>
<dbReference type="GeneID" id="55992237"/>
<gene>
    <name evidence="3" type="ORF">TRUGW13939_04737</name>
</gene>
<dbReference type="Pfam" id="PF14330">
    <property type="entry name" value="DUF4387"/>
    <property type="match status" value="1"/>
</dbReference>
<dbReference type="Proteomes" id="UP000509510">
    <property type="component" value="Chromosome II"/>
</dbReference>
<evidence type="ECO:0000259" key="2">
    <source>
        <dbReference type="Pfam" id="PF14330"/>
    </source>
</evidence>
<proteinExistence type="predicted"/>
<organism evidence="3 4">
    <name type="scientific">Talaromyces rugulosus</name>
    <name type="common">Penicillium rugulosum</name>
    <dbReference type="NCBI Taxonomy" id="121627"/>
    <lineage>
        <taxon>Eukaryota</taxon>
        <taxon>Fungi</taxon>
        <taxon>Dikarya</taxon>
        <taxon>Ascomycota</taxon>
        <taxon>Pezizomycotina</taxon>
        <taxon>Eurotiomycetes</taxon>
        <taxon>Eurotiomycetidae</taxon>
        <taxon>Eurotiales</taxon>
        <taxon>Trichocomaceae</taxon>
        <taxon>Talaromyces</taxon>
        <taxon>Talaromyces sect. Islandici</taxon>
    </lineage>
</organism>
<dbReference type="OrthoDB" id="5863171at2759"/>
<name>A0A7H8QUH4_TALRU</name>
<feature type="domain" description="Acyclic terpene utilisation N-terminal" evidence="1">
    <location>
        <begin position="63"/>
        <end position="413"/>
    </location>
</feature>
<dbReference type="RefSeq" id="XP_035343797.1">
    <property type="nucleotide sequence ID" value="XM_035487904.1"/>
</dbReference>
<feature type="domain" description="DUF4387" evidence="2">
    <location>
        <begin position="508"/>
        <end position="603"/>
    </location>
</feature>
<dbReference type="KEGG" id="trg:TRUGW13939_04737"/>
<protein>
    <submittedName>
        <fullName evidence="3">Uncharacterized protein</fullName>
    </submittedName>
</protein>